<dbReference type="Proteomes" id="UP001204439">
    <property type="component" value="Unassembled WGS sequence"/>
</dbReference>
<keyword evidence="3" id="KW-1185">Reference proteome</keyword>
<evidence type="ECO:0000313" key="3">
    <source>
        <dbReference type="Proteomes" id="UP001204439"/>
    </source>
</evidence>
<dbReference type="RefSeq" id="WP_063969310.1">
    <property type="nucleotide sequence ID" value="NZ_JAMXLT020000019.1"/>
</dbReference>
<dbReference type="EMBL" id="JAMXLT020000019">
    <property type="protein sequence ID" value="MDW8549542.1"/>
    <property type="molecule type" value="Genomic_DNA"/>
</dbReference>
<dbReference type="Pfam" id="PF12728">
    <property type="entry name" value="HTH_17"/>
    <property type="match status" value="1"/>
</dbReference>
<gene>
    <name evidence="2" type="ORF">NG800_011520</name>
</gene>
<dbReference type="InterPro" id="IPR041657">
    <property type="entry name" value="HTH_17"/>
</dbReference>
<sequence length="97" mass="11119">MKPTLEQVPAIVSNILESQQKIEKLLSDFGSKFQSVSSVPQKELLTNKEACALLDINRTTLWKWEKEGIIQAHGLEGRRYFKYSEIMEALIPLNNKN</sequence>
<name>A0ABU4JIU8_9FLAO</name>
<dbReference type="InterPro" id="IPR009061">
    <property type="entry name" value="DNA-bd_dom_put_sf"/>
</dbReference>
<feature type="domain" description="Helix-turn-helix" evidence="1">
    <location>
        <begin position="44"/>
        <end position="88"/>
    </location>
</feature>
<reference evidence="2 3" key="1">
    <citation type="submission" date="2023-11" db="EMBL/GenBank/DDBJ databases">
        <title>First isolation, identification, and characterization of non-pathogenic Epilithonimonas ginsengisoli isolated from diseased farmed rainbow trout (Oncorhynchus mykiss) in Chile.</title>
        <authorList>
            <person name="Miranda C.D."/>
            <person name="Irgang R."/>
            <person name="Concha C."/>
            <person name="Rojas R."/>
            <person name="Avendano R."/>
        </authorList>
    </citation>
    <scope>NUCLEOTIDE SEQUENCE [LARGE SCALE GENOMIC DNA]</scope>
    <source>
        <strain evidence="2 3">FP99</strain>
    </source>
</reference>
<evidence type="ECO:0000313" key="2">
    <source>
        <dbReference type="EMBL" id="MDW8549542.1"/>
    </source>
</evidence>
<organism evidence="2 3">
    <name type="scientific">Epilithonimonas ginsengisoli</name>
    <dbReference type="NCBI Taxonomy" id="1245592"/>
    <lineage>
        <taxon>Bacteria</taxon>
        <taxon>Pseudomonadati</taxon>
        <taxon>Bacteroidota</taxon>
        <taxon>Flavobacteriia</taxon>
        <taxon>Flavobacteriales</taxon>
        <taxon>Weeksellaceae</taxon>
        <taxon>Chryseobacterium group</taxon>
        <taxon>Epilithonimonas</taxon>
    </lineage>
</organism>
<accession>A0ABU4JIU8</accession>
<evidence type="ECO:0000259" key="1">
    <source>
        <dbReference type="Pfam" id="PF12728"/>
    </source>
</evidence>
<dbReference type="SUPFAM" id="SSF46955">
    <property type="entry name" value="Putative DNA-binding domain"/>
    <property type="match status" value="1"/>
</dbReference>
<protein>
    <submittedName>
        <fullName evidence="2">Helix-turn-helix domain-containing protein</fullName>
    </submittedName>
</protein>
<proteinExistence type="predicted"/>
<comment type="caution">
    <text evidence="2">The sequence shown here is derived from an EMBL/GenBank/DDBJ whole genome shotgun (WGS) entry which is preliminary data.</text>
</comment>